<feature type="domain" description="Methyl-accepting transducer" evidence="5">
    <location>
        <begin position="250"/>
        <end position="493"/>
    </location>
</feature>
<dbReference type="PANTHER" id="PTHR32089:SF112">
    <property type="entry name" value="LYSOZYME-LIKE PROTEIN-RELATED"/>
    <property type="match status" value="1"/>
</dbReference>
<keyword evidence="4" id="KW-0812">Transmembrane</keyword>
<evidence type="ECO:0000313" key="6">
    <source>
        <dbReference type="EMBL" id="MBV7255675.1"/>
    </source>
</evidence>
<gene>
    <name evidence="6" type="ORF">KCG44_02615</name>
</gene>
<proteinExistence type="predicted"/>
<accession>A0ABS6SBS3</accession>
<dbReference type="PANTHER" id="PTHR32089">
    <property type="entry name" value="METHYL-ACCEPTING CHEMOTAXIS PROTEIN MCPB"/>
    <property type="match status" value="1"/>
</dbReference>
<keyword evidence="4" id="KW-1133">Transmembrane helix</keyword>
<evidence type="ECO:0000259" key="5">
    <source>
        <dbReference type="PROSITE" id="PS50111"/>
    </source>
</evidence>
<comment type="caution">
    <text evidence="6">The sequence shown here is derived from an EMBL/GenBank/DDBJ whole genome shotgun (WGS) entry which is preliminary data.</text>
</comment>
<reference evidence="6 7" key="1">
    <citation type="submission" date="2021-04" db="EMBL/GenBank/DDBJ databases">
        <authorList>
            <person name="Pira H."/>
            <person name="Risdian C."/>
            <person name="Wink J."/>
        </authorList>
    </citation>
    <scope>NUCLEOTIDE SEQUENCE [LARGE SCALE GENOMIC DNA]</scope>
    <source>
        <strain evidence="6 7">WHA3</strain>
    </source>
</reference>
<feature type="transmembrane region" description="Helical" evidence="4">
    <location>
        <begin position="102"/>
        <end position="127"/>
    </location>
</feature>
<dbReference type="PROSITE" id="PS50111">
    <property type="entry name" value="CHEMOTAXIS_TRANSDUC_2"/>
    <property type="match status" value="1"/>
</dbReference>
<feature type="region of interest" description="Disordered" evidence="3">
    <location>
        <begin position="212"/>
        <end position="233"/>
    </location>
</feature>
<feature type="transmembrane region" description="Helical" evidence="4">
    <location>
        <begin position="20"/>
        <end position="38"/>
    </location>
</feature>
<dbReference type="EMBL" id="JAGSPA010000001">
    <property type="protein sequence ID" value="MBV7255675.1"/>
    <property type="molecule type" value="Genomic_DNA"/>
</dbReference>
<dbReference type="Proteomes" id="UP000722336">
    <property type="component" value="Unassembled WGS sequence"/>
</dbReference>
<keyword evidence="1 2" id="KW-0807">Transducer</keyword>
<evidence type="ECO:0000256" key="1">
    <source>
        <dbReference type="ARBA" id="ARBA00023224"/>
    </source>
</evidence>
<protein>
    <recommendedName>
        <fullName evidence="5">Methyl-accepting transducer domain-containing protein</fullName>
    </recommendedName>
</protein>
<dbReference type="SMART" id="SM00283">
    <property type="entry name" value="MA"/>
    <property type="match status" value="1"/>
</dbReference>
<sequence>MIGNASSQGFEDMQAAGVRHLVLASWACTAMIAMIGIARGHETTSMAVLASIIANIVPSLFMWRGDRGAAVHISIGIMMAVHPAALVYLFQAQPWQMDMHMYFFVALAALTLMCDWRPLVAASVVIAAHHVLFSYLVPEWVFTGGGAFIRVLVHALAVIIQTIVLIYLVERIRALSMTQSRQRETADRHREAAETARAEAIEALAAQADAEHRAGQASAARERTEKEAATRRREEQIQLAENFEASISSFAGSLGAAASQLGQTSRELRKMSSQSNQDAGTVDRLARQAAAFAQQVADGTGALTQSVTDISENSEQQVRISADAETQSEAGVSAVTGLAGRATSIETFVNMIREISEQTNLLSLNATIEAARAGEAGRGFSVVAQEVKNLAGRAASTTQEITSLLAQIGDDAANATGSMGVIRGINVDLLDRASAISAAIEEQERTTADIDGSARRAAEQANEISHEIGRLMKRVSTTDALAEEVAAAADSLSRSAETLTSSAESFVAKLRAA</sequence>
<evidence type="ECO:0000313" key="7">
    <source>
        <dbReference type="Proteomes" id="UP000722336"/>
    </source>
</evidence>
<feature type="transmembrane region" description="Helical" evidence="4">
    <location>
        <begin position="147"/>
        <end position="169"/>
    </location>
</feature>
<feature type="transmembrane region" description="Helical" evidence="4">
    <location>
        <begin position="45"/>
        <end position="63"/>
    </location>
</feature>
<organism evidence="6 7">
    <name type="scientific">Pacificimonas pallii</name>
    <dbReference type="NCBI Taxonomy" id="2827236"/>
    <lineage>
        <taxon>Bacteria</taxon>
        <taxon>Pseudomonadati</taxon>
        <taxon>Pseudomonadota</taxon>
        <taxon>Alphaproteobacteria</taxon>
        <taxon>Sphingomonadales</taxon>
        <taxon>Sphingosinicellaceae</taxon>
        <taxon>Pacificimonas</taxon>
    </lineage>
</organism>
<dbReference type="Pfam" id="PF00015">
    <property type="entry name" value="MCPsignal"/>
    <property type="match status" value="1"/>
</dbReference>
<feature type="transmembrane region" description="Helical" evidence="4">
    <location>
        <begin position="69"/>
        <end position="90"/>
    </location>
</feature>
<keyword evidence="4" id="KW-0472">Membrane</keyword>
<name>A0ABS6SBS3_9SPHN</name>
<dbReference type="RefSeq" id="WP_218444031.1">
    <property type="nucleotide sequence ID" value="NZ_JAGSPA010000001.1"/>
</dbReference>
<evidence type="ECO:0000256" key="3">
    <source>
        <dbReference type="SAM" id="MobiDB-lite"/>
    </source>
</evidence>
<keyword evidence="7" id="KW-1185">Reference proteome</keyword>
<evidence type="ECO:0000256" key="4">
    <source>
        <dbReference type="SAM" id="Phobius"/>
    </source>
</evidence>
<evidence type="ECO:0000256" key="2">
    <source>
        <dbReference type="PROSITE-ProRule" id="PRU00284"/>
    </source>
</evidence>
<dbReference type="InterPro" id="IPR004089">
    <property type="entry name" value="MCPsignal_dom"/>
</dbReference>